<gene>
    <name evidence="2" type="ORF">CI109_104679</name>
</gene>
<dbReference type="EMBL" id="CP144058">
    <property type="protein sequence ID" value="WWD20203.1"/>
    <property type="molecule type" value="Genomic_DNA"/>
</dbReference>
<protein>
    <submittedName>
        <fullName evidence="2">Uncharacterized protein</fullName>
    </submittedName>
</protein>
<dbReference type="AlphaFoldDB" id="A0A5M6BVG3"/>
<feature type="compositionally biased region" description="Low complexity" evidence="1">
    <location>
        <begin position="427"/>
        <end position="438"/>
    </location>
</feature>
<feature type="compositionally biased region" description="Basic and acidic residues" evidence="1">
    <location>
        <begin position="555"/>
        <end position="566"/>
    </location>
</feature>
<dbReference type="OrthoDB" id="2576242at2759"/>
<proteinExistence type="predicted"/>
<feature type="region of interest" description="Disordered" evidence="1">
    <location>
        <begin position="1"/>
        <end position="161"/>
    </location>
</feature>
<feature type="compositionally biased region" description="Low complexity" evidence="1">
    <location>
        <begin position="393"/>
        <end position="405"/>
    </location>
</feature>
<dbReference type="RefSeq" id="XP_031859772.1">
    <property type="nucleotide sequence ID" value="XM_032005988.1"/>
</dbReference>
<feature type="compositionally biased region" description="Basic and acidic residues" evidence="1">
    <location>
        <begin position="312"/>
        <end position="322"/>
    </location>
</feature>
<feature type="compositionally biased region" description="Basic and acidic residues" evidence="1">
    <location>
        <begin position="65"/>
        <end position="85"/>
    </location>
</feature>
<evidence type="ECO:0000313" key="2">
    <source>
        <dbReference type="EMBL" id="WWD20203.1"/>
    </source>
</evidence>
<feature type="compositionally biased region" description="Polar residues" evidence="1">
    <location>
        <begin position="39"/>
        <end position="49"/>
    </location>
</feature>
<sequence>MSNHQVAPAPGFSPEQGRYKGKSYDPNHVDPRSRKHQQPFPQQMDQGRVQQAPYGHDNAYGHKGVQRDQDYPRDQGYERDRRPSDSRSTYDGGYRLPSTAGSDYARRPPPLSPANQVQVARATPVAILPSGPSVAVSTPSLTSGSSVSTASTSIPVDFPRSSPSIIAHSQETSLDSLDKLRQFKAEVEATRQTKGVTELEPAKLAQMAESFIISQQLRQHMPVTGNDDNYVREQELKEKLRARQRSDESSFAVNKNDRQYDNQRSGSASTVAGVQNAPRLGETRRGPADNGGSQDVKSTTSDTPVYTNWDPRFQRREVKDPSTEAGHNDISVPGSGSTPSNFQPSEKNFVPARFLGKAGAPERSNNKPARGPSPPKRYQSPDNPYAASHASRRGSGPESQSGGQQLADRISGKTLPGRRPRSPSPARPARAAGYRPRSVSPHRPPTGPDYRAARPLSPPRGPSRDSYRRPPSPSHYPDPRTPSTPAFMHGQPDASYASSHPAHEPPTDPRNAVAAAYARRPLPPSFEPPPRDHERDRYPYNSRDDQYARSLPPPEYRRPIDDRYDRPPAPAPVATGLQGLDAKNVVETIEALKAQLTQLEKIATSAIAPPPPTAQRYASEAYPPSGPSHDRRYESRGPPPPHRSGPYDRPPSPSDRRPPPPHSPPGYGRGPARGSGRGGHEYDGHHHHHPHDRGHGHHEPGHGPGRKGSVGHDDHDRGRGRGRGGRGRGGERGHRGRGGVRGRSVDTR</sequence>
<feature type="compositionally biased region" description="Basic and acidic residues" evidence="1">
    <location>
        <begin position="529"/>
        <end position="547"/>
    </location>
</feature>
<feature type="compositionally biased region" description="Basic residues" evidence="1">
    <location>
        <begin position="685"/>
        <end position="696"/>
    </location>
</feature>
<feature type="compositionally biased region" description="Basic and acidic residues" evidence="1">
    <location>
        <begin position="237"/>
        <end position="248"/>
    </location>
</feature>
<feature type="compositionally biased region" description="Gly residues" evidence="1">
    <location>
        <begin position="667"/>
        <end position="677"/>
    </location>
</feature>
<feature type="compositionally biased region" description="Basic and acidic residues" evidence="1">
    <location>
        <begin position="22"/>
        <end position="32"/>
    </location>
</feature>
<reference evidence="2" key="2">
    <citation type="submission" date="2024-01" db="EMBL/GenBank/DDBJ databases">
        <title>Comparative genomics of Cryptococcus and Kwoniella reveals pathogenesis evolution and contrasting modes of karyotype evolution via chromosome fusion or intercentromeric recombination.</title>
        <authorList>
            <person name="Coelho M.A."/>
            <person name="David-Palma M."/>
            <person name="Shea T."/>
            <person name="Bowers K."/>
            <person name="McGinley-Smith S."/>
            <person name="Mohammad A.W."/>
            <person name="Gnirke A."/>
            <person name="Yurkov A.M."/>
            <person name="Nowrousian M."/>
            <person name="Sun S."/>
            <person name="Cuomo C.A."/>
            <person name="Heitman J."/>
        </authorList>
    </citation>
    <scope>NUCLEOTIDE SEQUENCE</scope>
    <source>
        <strain evidence="2">CBS 12478</strain>
    </source>
</reference>
<dbReference type="GeneID" id="43590141"/>
<dbReference type="Proteomes" id="UP000322225">
    <property type="component" value="Chromosome 8"/>
</dbReference>
<feature type="compositionally biased region" description="Pro residues" evidence="1">
    <location>
        <begin position="470"/>
        <end position="482"/>
    </location>
</feature>
<name>A0A5M6BVG3_9TREE</name>
<feature type="compositionally biased region" description="Pro residues" evidence="1">
    <location>
        <begin position="637"/>
        <end position="653"/>
    </location>
</feature>
<evidence type="ECO:0000256" key="1">
    <source>
        <dbReference type="SAM" id="MobiDB-lite"/>
    </source>
</evidence>
<feature type="region of interest" description="Disordered" evidence="1">
    <location>
        <begin position="605"/>
        <end position="748"/>
    </location>
</feature>
<reference evidence="2" key="1">
    <citation type="submission" date="2017-08" db="EMBL/GenBank/DDBJ databases">
        <authorList>
            <person name="Cuomo C."/>
            <person name="Billmyre B."/>
            <person name="Heitman J."/>
        </authorList>
    </citation>
    <scope>NUCLEOTIDE SEQUENCE</scope>
    <source>
        <strain evidence="2">CBS 12478</strain>
    </source>
</reference>
<accession>A0A5M6BVG3</accession>
<feature type="compositionally biased region" description="Polar residues" evidence="1">
    <location>
        <begin position="291"/>
        <end position="306"/>
    </location>
</feature>
<feature type="compositionally biased region" description="Polar residues" evidence="1">
    <location>
        <begin position="262"/>
        <end position="273"/>
    </location>
</feature>
<feature type="compositionally biased region" description="Polar residues" evidence="1">
    <location>
        <begin position="334"/>
        <end position="346"/>
    </location>
</feature>
<feature type="compositionally biased region" description="Low complexity" evidence="1">
    <location>
        <begin position="137"/>
        <end position="153"/>
    </location>
</feature>
<feature type="compositionally biased region" description="Basic and acidic residues" evidence="1">
    <location>
        <begin position="710"/>
        <end position="719"/>
    </location>
</feature>
<evidence type="ECO:0000313" key="3">
    <source>
        <dbReference type="Proteomes" id="UP000322225"/>
    </source>
</evidence>
<keyword evidence="3" id="KW-1185">Reference proteome</keyword>
<organism evidence="2 3">
    <name type="scientific">Kwoniella shandongensis</name>
    <dbReference type="NCBI Taxonomy" id="1734106"/>
    <lineage>
        <taxon>Eukaryota</taxon>
        <taxon>Fungi</taxon>
        <taxon>Dikarya</taxon>
        <taxon>Basidiomycota</taxon>
        <taxon>Agaricomycotina</taxon>
        <taxon>Tremellomycetes</taxon>
        <taxon>Tremellales</taxon>
        <taxon>Cryptococcaceae</taxon>
        <taxon>Kwoniella</taxon>
    </lineage>
</organism>
<dbReference type="KEGG" id="ksn:43590141"/>
<feature type="region of interest" description="Disordered" evidence="1">
    <location>
        <begin position="237"/>
        <end position="576"/>
    </location>
</feature>